<name>A0ABU6MN64_9BACI</name>
<dbReference type="RefSeq" id="WP_066266437.1">
    <property type="nucleotide sequence ID" value="NZ_JARMAB010000023.1"/>
</dbReference>
<reference evidence="1 2" key="1">
    <citation type="submission" date="2023-03" db="EMBL/GenBank/DDBJ databases">
        <title>Bacillus Genome Sequencing.</title>
        <authorList>
            <person name="Dunlap C."/>
        </authorList>
    </citation>
    <scope>NUCLEOTIDE SEQUENCE [LARGE SCALE GENOMIC DNA]</scope>
    <source>
        <strain evidence="1 2">B-23453</strain>
    </source>
</reference>
<accession>A0ABU6MN64</accession>
<sequence>MQLFDEFAEKIRRIPNTPTKKDLLINDFLLEKEGSIEIFYSPHNQYVNKNARVLIIGITPGWTQMARAMSLAKNYLEEDMPYDLLLKRVNREVRFYGSMRTYLVGMLDDLQLSKYLGLSSAEELFNSCMLHTTSLIKFPVFVNSQNYNGHNPVLYKSPLLMKYARDTLKTVILSQNRPFIIPLGKSVDHILNMYVKEGRLAKEQCLFDFPHPSGANGHRQKQFEIHKNDFKEKIRNFFT</sequence>
<proteinExistence type="predicted"/>
<keyword evidence="2" id="KW-1185">Reference proteome</keyword>
<dbReference type="Proteomes" id="UP001341444">
    <property type="component" value="Unassembled WGS sequence"/>
</dbReference>
<dbReference type="InterPro" id="IPR036895">
    <property type="entry name" value="Uracil-DNA_glycosylase-like_sf"/>
</dbReference>
<dbReference type="EMBL" id="JARMAB010000023">
    <property type="protein sequence ID" value="MED1204495.1"/>
    <property type="molecule type" value="Genomic_DNA"/>
</dbReference>
<comment type="caution">
    <text evidence="1">The sequence shown here is derived from an EMBL/GenBank/DDBJ whole genome shotgun (WGS) entry which is preliminary data.</text>
</comment>
<evidence type="ECO:0008006" key="3">
    <source>
        <dbReference type="Google" id="ProtNLM"/>
    </source>
</evidence>
<protein>
    <recommendedName>
        <fullName evidence="3">Uracil DNA glycosylase superfamily protein</fullName>
    </recommendedName>
</protein>
<evidence type="ECO:0000313" key="2">
    <source>
        <dbReference type="Proteomes" id="UP001341444"/>
    </source>
</evidence>
<evidence type="ECO:0000313" key="1">
    <source>
        <dbReference type="EMBL" id="MED1204495.1"/>
    </source>
</evidence>
<dbReference type="SUPFAM" id="SSF52141">
    <property type="entry name" value="Uracil-DNA glycosylase-like"/>
    <property type="match status" value="1"/>
</dbReference>
<organism evidence="1 2">
    <name type="scientific">Heyndrickxia acidicola</name>
    <dbReference type="NCBI Taxonomy" id="209389"/>
    <lineage>
        <taxon>Bacteria</taxon>
        <taxon>Bacillati</taxon>
        <taxon>Bacillota</taxon>
        <taxon>Bacilli</taxon>
        <taxon>Bacillales</taxon>
        <taxon>Bacillaceae</taxon>
        <taxon>Heyndrickxia</taxon>
    </lineage>
</organism>
<gene>
    <name evidence="1" type="ORF">P4T90_15710</name>
</gene>